<name>A0A915K5S1_ROMCU</name>
<keyword evidence="2" id="KW-1185">Reference proteome</keyword>
<organism evidence="2 3">
    <name type="scientific">Romanomermis culicivorax</name>
    <name type="common">Nematode worm</name>
    <dbReference type="NCBI Taxonomy" id="13658"/>
    <lineage>
        <taxon>Eukaryota</taxon>
        <taxon>Metazoa</taxon>
        <taxon>Ecdysozoa</taxon>
        <taxon>Nematoda</taxon>
        <taxon>Enoplea</taxon>
        <taxon>Dorylaimia</taxon>
        <taxon>Mermithida</taxon>
        <taxon>Mermithoidea</taxon>
        <taxon>Mermithidae</taxon>
        <taxon>Romanomermis</taxon>
    </lineage>
</organism>
<dbReference type="WBParaSite" id="nRc.2.0.1.t34085-RA">
    <property type="protein sequence ID" value="nRc.2.0.1.t34085-RA"/>
    <property type="gene ID" value="nRc.2.0.1.g34085"/>
</dbReference>
<sequence>MRLSAPKDVHVISNRFEKKDGTAYDTDGGYNRRSGIQWGDTNNSRRLLWNVDNNTGNAASYNNGLTASEKGESHSQYKNGLQLKKC</sequence>
<evidence type="ECO:0000313" key="2">
    <source>
        <dbReference type="Proteomes" id="UP000887565"/>
    </source>
</evidence>
<reference evidence="3" key="1">
    <citation type="submission" date="2022-11" db="UniProtKB">
        <authorList>
            <consortium name="WormBaseParasite"/>
        </authorList>
    </citation>
    <scope>IDENTIFICATION</scope>
</reference>
<proteinExistence type="predicted"/>
<dbReference type="AlphaFoldDB" id="A0A915K5S1"/>
<evidence type="ECO:0000313" key="3">
    <source>
        <dbReference type="WBParaSite" id="nRc.2.0.1.t34085-RA"/>
    </source>
</evidence>
<dbReference type="Proteomes" id="UP000887565">
    <property type="component" value="Unplaced"/>
</dbReference>
<accession>A0A915K5S1</accession>
<evidence type="ECO:0000256" key="1">
    <source>
        <dbReference type="SAM" id="MobiDB-lite"/>
    </source>
</evidence>
<feature type="region of interest" description="Disordered" evidence="1">
    <location>
        <begin position="66"/>
        <end position="86"/>
    </location>
</feature>
<protein>
    <submittedName>
        <fullName evidence="3">Uncharacterized protein</fullName>
    </submittedName>
</protein>